<keyword evidence="9 17" id="KW-0378">Hydrolase</keyword>
<dbReference type="InterPro" id="IPR038438">
    <property type="entry name" value="PepN_Ig-like_sf"/>
</dbReference>
<keyword evidence="7" id="KW-0645">Protease</keyword>
<evidence type="ECO:0000256" key="1">
    <source>
        <dbReference type="ARBA" id="ARBA00000098"/>
    </source>
</evidence>
<keyword evidence="6 17" id="KW-0031">Aminopeptidase</keyword>
<dbReference type="Gene3D" id="3.30.2010.30">
    <property type="match status" value="1"/>
</dbReference>
<evidence type="ECO:0000259" key="15">
    <source>
        <dbReference type="Pfam" id="PF17432"/>
    </source>
</evidence>
<evidence type="ECO:0000256" key="6">
    <source>
        <dbReference type="ARBA" id="ARBA00022438"/>
    </source>
</evidence>
<accession>A0ABX7BUL1</accession>
<dbReference type="Gene3D" id="2.60.40.1840">
    <property type="match status" value="1"/>
</dbReference>
<dbReference type="InterPro" id="IPR037144">
    <property type="entry name" value="Peptidase_M1_pepN_C_sf"/>
</dbReference>
<comment type="catalytic activity">
    <reaction evidence="1">
        <text>Release of an N-terminal amino acid, Xaa-|-Yaa- from a peptide, amide or arylamide. Xaa is preferably Ala, but may be most amino acids including Pro (slow action). When a terminal hydrophobic residue is followed by a prolyl residue, the two may be released as an intact Xaa-Pro dipeptide.</text>
        <dbReference type="EC" id="3.4.11.2"/>
    </reaction>
</comment>
<evidence type="ECO:0000256" key="8">
    <source>
        <dbReference type="ARBA" id="ARBA00022723"/>
    </source>
</evidence>
<feature type="domain" description="Peptidase M1 alanyl aminopeptidase Ig-like fold" evidence="14">
    <location>
        <begin position="450"/>
        <end position="552"/>
    </location>
</feature>
<feature type="domain" description="Peptidase M1 membrane alanine aminopeptidase" evidence="13">
    <location>
        <begin position="231"/>
        <end position="445"/>
    </location>
</feature>
<dbReference type="EMBL" id="CP068047">
    <property type="protein sequence ID" value="QQR35617.1"/>
    <property type="molecule type" value="Genomic_DNA"/>
</dbReference>
<evidence type="ECO:0000256" key="11">
    <source>
        <dbReference type="ARBA" id="ARBA00023049"/>
    </source>
</evidence>
<evidence type="ECO:0000313" key="18">
    <source>
        <dbReference type="Proteomes" id="UP000595460"/>
    </source>
</evidence>
<dbReference type="Pfam" id="PF01433">
    <property type="entry name" value="Peptidase_M1"/>
    <property type="match status" value="1"/>
</dbReference>
<keyword evidence="18" id="KW-1185">Reference proteome</keyword>
<evidence type="ECO:0000259" key="14">
    <source>
        <dbReference type="Pfam" id="PF11940"/>
    </source>
</evidence>
<dbReference type="InterPro" id="IPR035414">
    <property type="entry name" value="Peptidase_M1_pepN_Ig-like"/>
</dbReference>
<dbReference type="Gene3D" id="2.60.40.1730">
    <property type="entry name" value="tricorn interacting facor f3 domain"/>
    <property type="match status" value="1"/>
</dbReference>
<dbReference type="EC" id="3.4.11.2" evidence="4 12"/>
<dbReference type="GO" id="GO:0004177">
    <property type="term" value="F:aminopeptidase activity"/>
    <property type="evidence" value="ECO:0007669"/>
    <property type="project" value="UniProtKB-KW"/>
</dbReference>
<evidence type="ECO:0000256" key="2">
    <source>
        <dbReference type="ARBA" id="ARBA00001947"/>
    </source>
</evidence>
<reference evidence="17 18" key="1">
    <citation type="submission" date="2021-01" db="EMBL/GenBank/DDBJ databases">
        <title>Genome seq and assembly of Devosia sp. G19.</title>
        <authorList>
            <person name="Chhetri G."/>
        </authorList>
    </citation>
    <scope>NUCLEOTIDE SEQUENCE [LARGE SCALE GENOMIC DNA]</scope>
    <source>
        <strain evidence="17 18">G19</strain>
    </source>
</reference>
<evidence type="ECO:0000256" key="5">
    <source>
        <dbReference type="ARBA" id="ARBA00015611"/>
    </source>
</evidence>
<dbReference type="SUPFAM" id="SSF63737">
    <property type="entry name" value="Leukotriene A4 hydrolase N-terminal domain"/>
    <property type="match status" value="1"/>
</dbReference>
<dbReference type="InterPro" id="IPR012779">
    <property type="entry name" value="Peptidase_M1_pepN"/>
</dbReference>
<dbReference type="RefSeq" id="WP_201655592.1">
    <property type="nucleotide sequence ID" value="NZ_CP068047.1"/>
</dbReference>
<evidence type="ECO:0000256" key="10">
    <source>
        <dbReference type="ARBA" id="ARBA00022833"/>
    </source>
</evidence>
<keyword evidence="11" id="KW-0482">Metalloprotease</keyword>
<dbReference type="InterPro" id="IPR027268">
    <property type="entry name" value="Peptidase_M4/M1_CTD_sf"/>
</dbReference>
<dbReference type="PRINTS" id="PR00756">
    <property type="entry name" value="ALADIPTASE"/>
</dbReference>
<gene>
    <name evidence="17" type="primary">pepN</name>
    <name evidence="17" type="ORF">JI749_14895</name>
</gene>
<evidence type="ECO:0000259" key="13">
    <source>
        <dbReference type="Pfam" id="PF01433"/>
    </source>
</evidence>
<proteinExistence type="inferred from homology"/>
<dbReference type="PANTHER" id="PTHR46322:SF1">
    <property type="entry name" value="PUROMYCIN-SENSITIVE AMINOPEPTIDASE"/>
    <property type="match status" value="1"/>
</dbReference>
<sequence length="879" mass="96459">MRTETEHTVYLKDYAPSPYRIVAVDLDFRIGAETTRVTAQLTVEPREDTEPGTPLVLDGDELSLGSIAIDGAPLILSAYAADANGLTVFEPPLRRFVLETEVTLRPEGNTRLMGLYRSSGTWCTQCEPEGFRRITYYLDRPDNLAVFKVRMTAPLDLAPVLLANGNLIDKGDAGDGQHYAVWEDPFPKPAYLFALVAGDLGSITDSFTTASGRKVDLAIYCSHGKENQCLWAMDSLKRSMAWDERRFGREYDLDIFNIVAVSDFNFGAMENKGLNIFNDRLVFAEPETATDANYDGIERVIAHEYFHNWTGNRITCRDWFQLCLKEGLTVYRDQEFTSDERSRAVKRISDVVTLRSAQFPEDGGPLAHPPRPDQYREINNFYTTTVYEKGAEIVRMLATLLGEAGFRKGMDLYFERHDGEATTIEAFLAVFAEANGIDLEQFKTWYLQAGTPRLTVAEQYDADKQTYTLRLRQETPPTPGQPDKAPLVLPIKFGLIGPNGSPMAWSGVSGAEVRDDLIVLKDASAEVTFTGIPSRPVPSLLRGFSAPVILQTEASQQDQLFLARHDSDPFNRWQALQDVGMALALDAISGAPLNDGALTALSQAMSDTLASDSLDNAFKALALSLPDEQLIGRTIGKDIDPDKIHAVRERLLQAVFEPLADQMLGTYNALASSAPYAPDPASTGRRALRNRMLSLLVASDAAGASLLALKQYEGASNMTDRLAALSAASNAGTPDAAGMLANFRTRFGADPLVLDKWLTVTAAAPREGVIEDMKAILADPSFPKTNPNRLRSLVGTFAMGNPTQFARADGAGFRFVTDFVSDVDKVNPQVAARVLTGFRIWPMLESGRREAANAALLALRDKGSLSRNTADILTRMLAS</sequence>
<protein>
    <recommendedName>
        <fullName evidence="5 12">Aminopeptidase N</fullName>
        <ecNumber evidence="4 12">3.4.11.2</ecNumber>
    </recommendedName>
</protein>
<dbReference type="InterPro" id="IPR001930">
    <property type="entry name" value="Peptidase_M1"/>
</dbReference>
<evidence type="ECO:0000256" key="9">
    <source>
        <dbReference type="ARBA" id="ARBA00022801"/>
    </source>
</evidence>
<comment type="similarity">
    <text evidence="3">Belongs to the peptidase M1 family.</text>
</comment>
<evidence type="ECO:0000256" key="3">
    <source>
        <dbReference type="ARBA" id="ARBA00010136"/>
    </source>
</evidence>
<dbReference type="Gene3D" id="1.25.50.10">
    <property type="entry name" value="Peptidase M1, alanyl aminopeptidase, C-terminal domain"/>
    <property type="match status" value="1"/>
</dbReference>
<dbReference type="InterPro" id="IPR045357">
    <property type="entry name" value="Aminopeptidase_N-like_N"/>
</dbReference>
<name>A0ABX7BUL1_9HYPH</name>
<feature type="domain" description="Peptidase M1 alanyl aminopeptidase C-terminal" evidence="15">
    <location>
        <begin position="557"/>
        <end position="878"/>
    </location>
</feature>
<dbReference type="NCBIfam" id="TIGR02414">
    <property type="entry name" value="pepN_proteo"/>
    <property type="match status" value="1"/>
</dbReference>
<dbReference type="PANTHER" id="PTHR46322">
    <property type="entry name" value="PUROMYCIN-SENSITIVE AMINOPEPTIDASE"/>
    <property type="match status" value="1"/>
</dbReference>
<dbReference type="InterPro" id="IPR014782">
    <property type="entry name" value="Peptidase_M1_dom"/>
</dbReference>
<dbReference type="Gene3D" id="1.10.390.10">
    <property type="entry name" value="Neutral Protease Domain 2"/>
    <property type="match status" value="1"/>
</dbReference>
<dbReference type="Proteomes" id="UP000595460">
    <property type="component" value="Chromosome"/>
</dbReference>
<evidence type="ECO:0000259" key="16">
    <source>
        <dbReference type="Pfam" id="PF17900"/>
    </source>
</evidence>
<comment type="cofactor">
    <cofactor evidence="2">
        <name>Zn(2+)</name>
        <dbReference type="ChEBI" id="CHEBI:29105"/>
    </cofactor>
</comment>
<dbReference type="Pfam" id="PF11940">
    <property type="entry name" value="DUF3458"/>
    <property type="match status" value="1"/>
</dbReference>
<dbReference type="CDD" id="cd09600">
    <property type="entry name" value="M1_APN"/>
    <property type="match status" value="1"/>
</dbReference>
<dbReference type="InterPro" id="IPR042097">
    <property type="entry name" value="Aminopeptidase_N-like_N_sf"/>
</dbReference>
<evidence type="ECO:0000256" key="12">
    <source>
        <dbReference type="NCBIfam" id="TIGR02414"/>
    </source>
</evidence>
<evidence type="ECO:0000256" key="4">
    <source>
        <dbReference type="ARBA" id="ARBA00012564"/>
    </source>
</evidence>
<keyword evidence="10" id="KW-0862">Zinc</keyword>
<feature type="domain" description="Aminopeptidase N-like N-terminal" evidence="16">
    <location>
        <begin position="25"/>
        <end position="192"/>
    </location>
</feature>
<keyword evidence="8" id="KW-0479">Metal-binding</keyword>
<organism evidence="17 18">
    <name type="scientific">Devosia oryziradicis</name>
    <dbReference type="NCBI Taxonomy" id="2801335"/>
    <lineage>
        <taxon>Bacteria</taxon>
        <taxon>Pseudomonadati</taxon>
        <taxon>Pseudomonadota</taxon>
        <taxon>Alphaproteobacteria</taxon>
        <taxon>Hyphomicrobiales</taxon>
        <taxon>Devosiaceae</taxon>
        <taxon>Devosia</taxon>
    </lineage>
</organism>
<dbReference type="InterPro" id="IPR024601">
    <property type="entry name" value="Peptidase_M1_pepN_C"/>
</dbReference>
<evidence type="ECO:0000313" key="17">
    <source>
        <dbReference type="EMBL" id="QQR35617.1"/>
    </source>
</evidence>
<evidence type="ECO:0000256" key="7">
    <source>
        <dbReference type="ARBA" id="ARBA00022670"/>
    </source>
</evidence>
<dbReference type="Pfam" id="PF17432">
    <property type="entry name" value="DUF3458_C"/>
    <property type="match status" value="1"/>
</dbReference>
<dbReference type="SUPFAM" id="SSF55486">
    <property type="entry name" value="Metalloproteases ('zincins'), catalytic domain"/>
    <property type="match status" value="1"/>
</dbReference>
<dbReference type="Pfam" id="PF17900">
    <property type="entry name" value="Peptidase_M1_N"/>
    <property type="match status" value="1"/>
</dbReference>